<dbReference type="GO" id="GO:0015562">
    <property type="term" value="F:efflux transmembrane transporter activity"/>
    <property type="evidence" value="ECO:0007669"/>
    <property type="project" value="InterPro"/>
</dbReference>
<evidence type="ECO:0000256" key="1">
    <source>
        <dbReference type="ARBA" id="ARBA00004442"/>
    </source>
</evidence>
<gene>
    <name evidence="9" type="ORF">SAMN05660236_1644</name>
</gene>
<protein>
    <submittedName>
        <fullName evidence="9">Outer membrane protein TolC</fullName>
    </submittedName>
</protein>
<keyword evidence="3" id="KW-0813">Transport</keyword>
<keyword evidence="6" id="KW-0472">Membrane</keyword>
<evidence type="ECO:0000313" key="9">
    <source>
        <dbReference type="EMBL" id="SKC56838.1"/>
    </source>
</evidence>
<accession>A0A1T5K023</accession>
<organism evidence="9 10">
    <name type="scientific">Ohtaekwangia koreensis</name>
    <dbReference type="NCBI Taxonomy" id="688867"/>
    <lineage>
        <taxon>Bacteria</taxon>
        <taxon>Pseudomonadati</taxon>
        <taxon>Bacteroidota</taxon>
        <taxon>Cytophagia</taxon>
        <taxon>Cytophagales</taxon>
        <taxon>Fulvivirgaceae</taxon>
        <taxon>Ohtaekwangia</taxon>
    </lineage>
</organism>
<evidence type="ECO:0000256" key="3">
    <source>
        <dbReference type="ARBA" id="ARBA00022448"/>
    </source>
</evidence>
<comment type="subcellular location">
    <subcellularLocation>
        <location evidence="1">Cell outer membrane</location>
    </subcellularLocation>
</comment>
<dbReference type="AlphaFoldDB" id="A0A1T5K023"/>
<dbReference type="EMBL" id="FUZU01000001">
    <property type="protein sequence ID" value="SKC56838.1"/>
    <property type="molecule type" value="Genomic_DNA"/>
</dbReference>
<dbReference type="GO" id="GO:0015288">
    <property type="term" value="F:porin activity"/>
    <property type="evidence" value="ECO:0007669"/>
    <property type="project" value="TreeGrafter"/>
</dbReference>
<evidence type="ECO:0000256" key="4">
    <source>
        <dbReference type="ARBA" id="ARBA00022452"/>
    </source>
</evidence>
<evidence type="ECO:0000256" key="8">
    <source>
        <dbReference type="SAM" id="SignalP"/>
    </source>
</evidence>
<keyword evidence="5" id="KW-0812">Transmembrane</keyword>
<dbReference type="GO" id="GO:0009279">
    <property type="term" value="C:cell outer membrane"/>
    <property type="evidence" value="ECO:0007669"/>
    <property type="project" value="UniProtKB-SubCell"/>
</dbReference>
<dbReference type="RefSeq" id="WP_079686179.1">
    <property type="nucleotide sequence ID" value="NZ_FUZU01000001.1"/>
</dbReference>
<dbReference type="Pfam" id="PF02321">
    <property type="entry name" value="OEP"/>
    <property type="match status" value="1"/>
</dbReference>
<dbReference type="STRING" id="688867.SAMN05660236_1644"/>
<dbReference type="PANTHER" id="PTHR30026">
    <property type="entry name" value="OUTER MEMBRANE PROTEIN TOLC"/>
    <property type="match status" value="1"/>
</dbReference>
<name>A0A1T5K023_9BACT</name>
<keyword evidence="4" id="KW-1134">Transmembrane beta strand</keyword>
<dbReference type="GO" id="GO:1990281">
    <property type="term" value="C:efflux pump complex"/>
    <property type="evidence" value="ECO:0007669"/>
    <property type="project" value="TreeGrafter"/>
</dbReference>
<sequence>MKRFYQTILLCLVVPLWTNAQSTDTTSFSLEECIKYALENTVDVKNARVDAQISEAKVKETFGIGLPQVSGEVSLQHNQKLPRFFSSYATAQGFAGVDADGNPLLDIPGLQPTDVVASPNFFQLPSSGNASITVNQLLFSSSYLVGLKAAGTYKELSYKTEEQTQIQVVENVTKAYYAVLINNERINLFDNNISRVDSLLRSTTALNKNGFAEEIDVDRTKVTLNNLKSERLKFLNLQNLSLNLLKFQMNYPMEKSIQVSGTIASLQVDEDLFNEYQQGWDFKNRIEYKVLDTQRKLQELDIKNKYSASLPSLSAFANLGYSTQSENIRGIFKTNTEMQETPQIGPDKWYSFSSFGVTLSVPLFSGLQRTYQVQQAKLSLLKIQNNYNSLKQNIDLSIQQNTVTYKNSIETLKSQQENMTLAEKVARVTKIKYQQGVGSNIEVTDAESSLREAQVNYYNALYDAIIAKVDLDKAYAKIDPSQYVSAEPKK</sequence>
<dbReference type="InterPro" id="IPR051906">
    <property type="entry name" value="TolC-like"/>
</dbReference>
<dbReference type="OrthoDB" id="367883at2"/>
<feature type="chain" id="PRO_5013160213" evidence="8">
    <location>
        <begin position="21"/>
        <end position="490"/>
    </location>
</feature>
<comment type="similarity">
    <text evidence="2">Belongs to the outer membrane factor (OMF) (TC 1.B.17) family.</text>
</comment>
<dbReference type="Proteomes" id="UP000190961">
    <property type="component" value="Unassembled WGS sequence"/>
</dbReference>
<keyword evidence="10" id="KW-1185">Reference proteome</keyword>
<evidence type="ECO:0000256" key="6">
    <source>
        <dbReference type="ARBA" id="ARBA00023136"/>
    </source>
</evidence>
<keyword evidence="7" id="KW-0998">Cell outer membrane</keyword>
<evidence type="ECO:0000256" key="2">
    <source>
        <dbReference type="ARBA" id="ARBA00007613"/>
    </source>
</evidence>
<dbReference type="Gene3D" id="1.20.1600.10">
    <property type="entry name" value="Outer membrane efflux proteins (OEP)"/>
    <property type="match status" value="1"/>
</dbReference>
<keyword evidence="8" id="KW-0732">Signal</keyword>
<dbReference type="PANTHER" id="PTHR30026:SF20">
    <property type="entry name" value="OUTER MEMBRANE PROTEIN TOLC"/>
    <property type="match status" value="1"/>
</dbReference>
<proteinExistence type="inferred from homology"/>
<evidence type="ECO:0000313" key="10">
    <source>
        <dbReference type="Proteomes" id="UP000190961"/>
    </source>
</evidence>
<evidence type="ECO:0000256" key="7">
    <source>
        <dbReference type="ARBA" id="ARBA00023237"/>
    </source>
</evidence>
<reference evidence="9 10" key="1">
    <citation type="submission" date="2017-02" db="EMBL/GenBank/DDBJ databases">
        <authorList>
            <person name="Peterson S.W."/>
        </authorList>
    </citation>
    <scope>NUCLEOTIDE SEQUENCE [LARGE SCALE GENOMIC DNA]</scope>
    <source>
        <strain evidence="9 10">DSM 25262</strain>
    </source>
</reference>
<dbReference type="SUPFAM" id="SSF56954">
    <property type="entry name" value="Outer membrane efflux proteins (OEP)"/>
    <property type="match status" value="1"/>
</dbReference>
<evidence type="ECO:0000256" key="5">
    <source>
        <dbReference type="ARBA" id="ARBA00022692"/>
    </source>
</evidence>
<feature type="signal peptide" evidence="8">
    <location>
        <begin position="1"/>
        <end position="20"/>
    </location>
</feature>
<dbReference type="InterPro" id="IPR003423">
    <property type="entry name" value="OMP_efflux"/>
</dbReference>